<evidence type="ECO:0000256" key="1">
    <source>
        <dbReference type="SAM" id="MobiDB-lite"/>
    </source>
</evidence>
<feature type="compositionally biased region" description="Pro residues" evidence="1">
    <location>
        <begin position="41"/>
        <end position="52"/>
    </location>
</feature>
<protein>
    <submittedName>
        <fullName evidence="2">Uncharacterized protein</fullName>
    </submittedName>
</protein>
<feature type="compositionally biased region" description="Acidic residues" evidence="1">
    <location>
        <begin position="13"/>
        <end position="23"/>
    </location>
</feature>
<evidence type="ECO:0000313" key="3">
    <source>
        <dbReference type="Proteomes" id="UP001194468"/>
    </source>
</evidence>
<sequence length="531" mass="57801">MPPPPPPCVHRDDDDDDDDDDDGMSPPPPLLRSHVNDDDVPPPPPPPPPRPTTPADRSQNPRDKPLELRAGEEVGRGWGASEKTREAGQRPREQNEAASEARPPAPHLPEPVSVLLEGERENQLMIDPADEEGSKGVIDDPNDMVHTPSGCVGQRKAQTSDPRAGEVETMPGQTIKSATYEKGQESSKEAQDVPGHPVDDPGGDTASVDPAPSSNEQTAPEDRADATVEPGNTTGMRIESEDVDYAPDGTQCEVDDPGGDTSGRDDDEMSMIEGERVIQRRSTTADEENDQRRKSGVEDLPEKLPVPPEPPDEAANRVSKPPSIELEGERRLVPSFDETLTGDQTDTSGPSKHVEDVRDKPSELPNTSELEREHSETRQQGNSPRRTRSEPDELGREAATQRSYQRIQECPRTVRNECVDRTNAPNQDTRPGGHMGPQEASRVGEGDPGRGNVVEGGAHNGIDPRSHGNERVVETSALRRGRGPGGHIEVQEARRDVERDWKREKDADGVHIDGRGDGTGAATRNESKRTR</sequence>
<feature type="region of interest" description="Disordered" evidence="1">
    <location>
        <begin position="1"/>
        <end position="531"/>
    </location>
</feature>
<feature type="compositionally biased region" description="Basic and acidic residues" evidence="1">
    <location>
        <begin position="489"/>
        <end position="516"/>
    </location>
</feature>
<accession>A0AAD4BJK3</accession>
<evidence type="ECO:0000313" key="2">
    <source>
        <dbReference type="EMBL" id="KAF8432353.1"/>
    </source>
</evidence>
<organism evidence="2 3">
    <name type="scientific">Boletus edulis BED1</name>
    <dbReference type="NCBI Taxonomy" id="1328754"/>
    <lineage>
        <taxon>Eukaryota</taxon>
        <taxon>Fungi</taxon>
        <taxon>Dikarya</taxon>
        <taxon>Basidiomycota</taxon>
        <taxon>Agaricomycotina</taxon>
        <taxon>Agaricomycetes</taxon>
        <taxon>Agaricomycetidae</taxon>
        <taxon>Boletales</taxon>
        <taxon>Boletineae</taxon>
        <taxon>Boletaceae</taxon>
        <taxon>Boletoideae</taxon>
        <taxon>Boletus</taxon>
    </lineage>
</organism>
<feature type="compositionally biased region" description="Basic and acidic residues" evidence="1">
    <location>
        <begin position="462"/>
        <end position="473"/>
    </location>
</feature>
<feature type="compositionally biased region" description="Basic and acidic residues" evidence="1">
    <location>
        <begin position="182"/>
        <end position="191"/>
    </location>
</feature>
<dbReference type="AlphaFoldDB" id="A0AAD4BJK3"/>
<feature type="compositionally biased region" description="Basic and acidic residues" evidence="1">
    <location>
        <begin position="352"/>
        <end position="362"/>
    </location>
</feature>
<proteinExistence type="predicted"/>
<reference evidence="2" key="2">
    <citation type="journal article" date="2020" name="Nat. Commun.">
        <title>Large-scale genome sequencing of mycorrhizal fungi provides insights into the early evolution of symbiotic traits.</title>
        <authorList>
            <person name="Miyauchi S."/>
            <person name="Kiss E."/>
            <person name="Kuo A."/>
            <person name="Drula E."/>
            <person name="Kohler A."/>
            <person name="Sanchez-Garcia M."/>
            <person name="Morin E."/>
            <person name="Andreopoulos B."/>
            <person name="Barry K.W."/>
            <person name="Bonito G."/>
            <person name="Buee M."/>
            <person name="Carver A."/>
            <person name="Chen C."/>
            <person name="Cichocki N."/>
            <person name="Clum A."/>
            <person name="Culley D."/>
            <person name="Crous P.W."/>
            <person name="Fauchery L."/>
            <person name="Girlanda M."/>
            <person name="Hayes R.D."/>
            <person name="Keri Z."/>
            <person name="LaButti K."/>
            <person name="Lipzen A."/>
            <person name="Lombard V."/>
            <person name="Magnuson J."/>
            <person name="Maillard F."/>
            <person name="Murat C."/>
            <person name="Nolan M."/>
            <person name="Ohm R.A."/>
            <person name="Pangilinan J."/>
            <person name="Pereira M.F."/>
            <person name="Perotto S."/>
            <person name="Peter M."/>
            <person name="Pfister S."/>
            <person name="Riley R."/>
            <person name="Sitrit Y."/>
            <person name="Stielow J.B."/>
            <person name="Szollosi G."/>
            <person name="Zifcakova L."/>
            <person name="Stursova M."/>
            <person name="Spatafora J.W."/>
            <person name="Tedersoo L."/>
            <person name="Vaario L.M."/>
            <person name="Yamada A."/>
            <person name="Yan M."/>
            <person name="Wang P."/>
            <person name="Xu J."/>
            <person name="Bruns T."/>
            <person name="Baldrian P."/>
            <person name="Vilgalys R."/>
            <person name="Dunand C."/>
            <person name="Henrissat B."/>
            <person name="Grigoriev I.V."/>
            <person name="Hibbett D."/>
            <person name="Nagy L.G."/>
            <person name="Martin F.M."/>
        </authorList>
    </citation>
    <scope>NUCLEOTIDE SEQUENCE</scope>
    <source>
        <strain evidence="2">BED1</strain>
    </source>
</reference>
<feature type="compositionally biased region" description="Basic and acidic residues" evidence="1">
    <location>
        <begin position="82"/>
        <end position="95"/>
    </location>
</feature>
<feature type="compositionally biased region" description="Basic and acidic residues" evidence="1">
    <location>
        <begin position="387"/>
        <end position="396"/>
    </location>
</feature>
<feature type="compositionally biased region" description="Polar residues" evidence="1">
    <location>
        <begin position="341"/>
        <end position="350"/>
    </location>
</feature>
<reference evidence="2" key="1">
    <citation type="submission" date="2019-10" db="EMBL/GenBank/DDBJ databases">
        <authorList>
            <consortium name="DOE Joint Genome Institute"/>
            <person name="Kuo A."/>
            <person name="Miyauchi S."/>
            <person name="Kiss E."/>
            <person name="Drula E."/>
            <person name="Kohler A."/>
            <person name="Sanchez-Garcia M."/>
            <person name="Andreopoulos B."/>
            <person name="Barry K.W."/>
            <person name="Bonito G."/>
            <person name="Buee M."/>
            <person name="Carver A."/>
            <person name="Chen C."/>
            <person name="Cichocki N."/>
            <person name="Clum A."/>
            <person name="Culley D."/>
            <person name="Crous P.W."/>
            <person name="Fauchery L."/>
            <person name="Girlanda M."/>
            <person name="Hayes R."/>
            <person name="Keri Z."/>
            <person name="LaButti K."/>
            <person name="Lipzen A."/>
            <person name="Lombard V."/>
            <person name="Magnuson J."/>
            <person name="Maillard F."/>
            <person name="Morin E."/>
            <person name="Murat C."/>
            <person name="Nolan M."/>
            <person name="Ohm R."/>
            <person name="Pangilinan J."/>
            <person name="Pereira M."/>
            <person name="Perotto S."/>
            <person name="Peter M."/>
            <person name="Riley R."/>
            <person name="Sitrit Y."/>
            <person name="Stielow B."/>
            <person name="Szollosi G."/>
            <person name="Zifcakova L."/>
            <person name="Stursova M."/>
            <person name="Spatafora J.W."/>
            <person name="Tedersoo L."/>
            <person name="Vaario L.-M."/>
            <person name="Yamada A."/>
            <person name="Yan M."/>
            <person name="Wang P."/>
            <person name="Xu J."/>
            <person name="Bruns T."/>
            <person name="Baldrian P."/>
            <person name="Vilgalys R."/>
            <person name="Henrissat B."/>
            <person name="Grigoriev I.V."/>
            <person name="Hibbett D."/>
            <person name="Nagy L.G."/>
            <person name="Martin F.M."/>
        </authorList>
    </citation>
    <scope>NUCLEOTIDE SEQUENCE</scope>
    <source>
        <strain evidence="2">BED1</strain>
    </source>
</reference>
<comment type="caution">
    <text evidence="2">The sequence shown here is derived from an EMBL/GenBank/DDBJ whole genome shotgun (WGS) entry which is preliminary data.</text>
</comment>
<feature type="compositionally biased region" description="Basic and acidic residues" evidence="1">
    <location>
        <begin position="290"/>
        <end position="302"/>
    </location>
</feature>
<dbReference type="Proteomes" id="UP001194468">
    <property type="component" value="Unassembled WGS sequence"/>
</dbReference>
<feature type="compositionally biased region" description="Basic and acidic residues" evidence="1">
    <location>
        <begin position="59"/>
        <end position="75"/>
    </location>
</feature>
<dbReference type="EMBL" id="WHUW01000041">
    <property type="protein sequence ID" value="KAF8432353.1"/>
    <property type="molecule type" value="Genomic_DNA"/>
</dbReference>
<name>A0AAD4BJK3_BOLED</name>
<gene>
    <name evidence="2" type="ORF">L210DRAFT_985801</name>
</gene>
<keyword evidence="3" id="KW-1185">Reference proteome</keyword>